<feature type="non-terminal residue" evidence="1">
    <location>
        <position position="1"/>
    </location>
</feature>
<keyword evidence="3" id="KW-1185">Reference proteome</keyword>
<protein>
    <submittedName>
        <fullName evidence="1">Uncharacterized protein</fullName>
    </submittedName>
</protein>
<dbReference type="EMBL" id="CAUYUJ010005414">
    <property type="protein sequence ID" value="CAK0813568.1"/>
    <property type="molecule type" value="Genomic_DNA"/>
</dbReference>
<dbReference type="EMBL" id="CAUYUJ010020693">
    <property type="protein sequence ID" value="CAK0899920.1"/>
    <property type="molecule type" value="Genomic_DNA"/>
</dbReference>
<name>A0ABN9R478_9DINO</name>
<evidence type="ECO:0000313" key="3">
    <source>
        <dbReference type="Proteomes" id="UP001189429"/>
    </source>
</evidence>
<dbReference type="Proteomes" id="UP001189429">
    <property type="component" value="Unassembled WGS sequence"/>
</dbReference>
<comment type="caution">
    <text evidence="1">The sequence shown here is derived from an EMBL/GenBank/DDBJ whole genome shotgun (WGS) entry which is preliminary data.</text>
</comment>
<sequence length="116" mass="13125">CSGPPRCWRSRRRCGVWLSGLGPRARVGLPVTLKTKQDYERRLARFDAFCMTHGLDVESDADLEKALVEYMDMLFAREEPSNSMAKLLAAIGHRDPRLHHAGRLLKLPRVARALQG</sequence>
<evidence type="ECO:0000313" key="2">
    <source>
        <dbReference type="EMBL" id="CAK0899920.1"/>
    </source>
</evidence>
<organism evidence="1 3">
    <name type="scientific">Prorocentrum cordatum</name>
    <dbReference type="NCBI Taxonomy" id="2364126"/>
    <lineage>
        <taxon>Eukaryota</taxon>
        <taxon>Sar</taxon>
        <taxon>Alveolata</taxon>
        <taxon>Dinophyceae</taxon>
        <taxon>Prorocentrales</taxon>
        <taxon>Prorocentraceae</taxon>
        <taxon>Prorocentrum</taxon>
    </lineage>
</organism>
<accession>A0ABN9R478</accession>
<evidence type="ECO:0000313" key="1">
    <source>
        <dbReference type="EMBL" id="CAK0813568.1"/>
    </source>
</evidence>
<proteinExistence type="predicted"/>
<gene>
    <name evidence="1" type="ORF">PCOR1329_LOCUS17441</name>
    <name evidence="2" type="ORF">PCOR1329_LOCUS77338</name>
</gene>
<reference evidence="1" key="1">
    <citation type="submission" date="2023-10" db="EMBL/GenBank/DDBJ databases">
        <authorList>
            <person name="Chen Y."/>
            <person name="Shah S."/>
            <person name="Dougan E. K."/>
            <person name="Thang M."/>
            <person name="Chan C."/>
        </authorList>
    </citation>
    <scope>NUCLEOTIDE SEQUENCE [LARGE SCALE GENOMIC DNA]</scope>
</reference>